<evidence type="ECO:0000313" key="3">
    <source>
        <dbReference type="Proteomes" id="UP000567179"/>
    </source>
</evidence>
<reference evidence="2 3" key="1">
    <citation type="journal article" date="2020" name="ISME J.">
        <title>Uncovering the hidden diversity of litter-decomposition mechanisms in mushroom-forming fungi.</title>
        <authorList>
            <person name="Floudas D."/>
            <person name="Bentzer J."/>
            <person name="Ahren D."/>
            <person name="Johansson T."/>
            <person name="Persson P."/>
            <person name="Tunlid A."/>
        </authorList>
    </citation>
    <scope>NUCLEOTIDE SEQUENCE [LARGE SCALE GENOMIC DNA]</scope>
    <source>
        <strain evidence="2 3">CBS 101986</strain>
    </source>
</reference>
<dbReference type="PANTHER" id="PTHR35043:SF7">
    <property type="entry name" value="TRANSCRIPTION FACTOR DOMAIN-CONTAINING PROTEIN"/>
    <property type="match status" value="1"/>
</dbReference>
<dbReference type="PANTHER" id="PTHR35043">
    <property type="entry name" value="TRANSCRIPTION FACTOR DOMAIN-CONTAINING PROTEIN"/>
    <property type="match status" value="1"/>
</dbReference>
<feature type="transmembrane region" description="Helical" evidence="1">
    <location>
        <begin position="150"/>
        <end position="171"/>
    </location>
</feature>
<keyword evidence="1" id="KW-0812">Transmembrane</keyword>
<evidence type="ECO:0000256" key="1">
    <source>
        <dbReference type="SAM" id="Phobius"/>
    </source>
</evidence>
<organism evidence="2 3">
    <name type="scientific">Psilocybe cf. subviscida</name>
    <dbReference type="NCBI Taxonomy" id="2480587"/>
    <lineage>
        <taxon>Eukaryota</taxon>
        <taxon>Fungi</taxon>
        <taxon>Dikarya</taxon>
        <taxon>Basidiomycota</taxon>
        <taxon>Agaricomycotina</taxon>
        <taxon>Agaricomycetes</taxon>
        <taxon>Agaricomycetidae</taxon>
        <taxon>Agaricales</taxon>
        <taxon>Agaricineae</taxon>
        <taxon>Strophariaceae</taxon>
        <taxon>Psilocybe</taxon>
    </lineage>
</organism>
<keyword evidence="1" id="KW-1133">Transmembrane helix</keyword>
<sequence>MGCTPILSISSMLLEAGFLDPLSLSHSPAMFIVLLGALYYSRVTAKPLASLAFQPQSTSFLSRATSNTTMTCSFNGSSFSLQFPPPDNVTFESIMPNVSAALATSPNDRSVTDIIWSCLATVFACTWVSVHPNIPHPDATDWQIRRHRALLMLCGLVAPELIVLWALRQWMSARYIVRQMKEGSVCGFTMVHGHFMQMGGFMQSASGGNPAQVVLDYTEIKRSSLKLPTAGEIRDRSKGDGLSKALVVGQTAWFVAQCVSRWAIGLAVTEAELVTLAFAALNGVIYFLWWHKPQDVRYGIQMVGPPRE</sequence>
<accession>A0A8H5B7P9</accession>
<keyword evidence="3" id="KW-1185">Reference proteome</keyword>
<evidence type="ECO:0000313" key="2">
    <source>
        <dbReference type="EMBL" id="KAF5318120.1"/>
    </source>
</evidence>
<proteinExistence type="predicted"/>
<dbReference type="AlphaFoldDB" id="A0A8H5B7P9"/>
<comment type="caution">
    <text evidence="2">The sequence shown here is derived from an EMBL/GenBank/DDBJ whole genome shotgun (WGS) entry which is preliminary data.</text>
</comment>
<dbReference type="OrthoDB" id="9451547at2759"/>
<keyword evidence="1" id="KW-0472">Membrane</keyword>
<protein>
    <submittedName>
        <fullName evidence="2">Uncharacterized protein</fullName>
    </submittedName>
</protein>
<gene>
    <name evidence="2" type="ORF">D9619_012245</name>
</gene>
<dbReference type="EMBL" id="JAACJJ010000031">
    <property type="protein sequence ID" value="KAF5318120.1"/>
    <property type="molecule type" value="Genomic_DNA"/>
</dbReference>
<feature type="transmembrane region" description="Helical" evidence="1">
    <location>
        <begin position="22"/>
        <end position="40"/>
    </location>
</feature>
<dbReference type="Proteomes" id="UP000567179">
    <property type="component" value="Unassembled WGS sequence"/>
</dbReference>
<name>A0A8H5B7P9_9AGAR</name>